<evidence type="ECO:0000256" key="4">
    <source>
        <dbReference type="ARBA" id="ARBA00022670"/>
    </source>
</evidence>
<protein>
    <recommendedName>
        <fullName evidence="3">ubiquitinyl hydrolase 1</fullName>
        <ecNumber evidence="3">3.4.19.12</ecNumber>
    </recommendedName>
</protein>
<organism evidence="12">
    <name type="scientific">Cladocopium goreaui</name>
    <dbReference type="NCBI Taxonomy" id="2562237"/>
    <lineage>
        <taxon>Eukaryota</taxon>
        <taxon>Sar</taxon>
        <taxon>Alveolata</taxon>
        <taxon>Dinophyceae</taxon>
        <taxon>Suessiales</taxon>
        <taxon>Symbiodiniaceae</taxon>
        <taxon>Cladocopium</taxon>
    </lineage>
</organism>
<dbReference type="InterPro" id="IPR036691">
    <property type="entry name" value="Endo/exonu/phosph_ase_sf"/>
</dbReference>
<dbReference type="InterPro" id="IPR050164">
    <property type="entry name" value="Peptidase_C19"/>
</dbReference>
<name>A0A9P1CTQ7_9DINO</name>
<proteinExistence type="inferred from homology"/>
<evidence type="ECO:0000259" key="11">
    <source>
        <dbReference type="PROSITE" id="PS50235"/>
    </source>
</evidence>
<reference evidence="13" key="2">
    <citation type="submission" date="2024-04" db="EMBL/GenBank/DDBJ databases">
        <authorList>
            <person name="Chen Y."/>
            <person name="Shah S."/>
            <person name="Dougan E. K."/>
            <person name="Thang M."/>
            <person name="Chan C."/>
        </authorList>
    </citation>
    <scope>NUCLEOTIDE SEQUENCE [LARGE SCALE GENOMIC DNA]</scope>
</reference>
<dbReference type="Gene3D" id="3.90.70.10">
    <property type="entry name" value="Cysteine proteinases"/>
    <property type="match status" value="1"/>
</dbReference>
<dbReference type="SUPFAM" id="SSF54001">
    <property type="entry name" value="Cysteine proteinases"/>
    <property type="match status" value="1"/>
</dbReference>
<keyword evidence="14" id="KW-1185">Reference proteome</keyword>
<accession>A0A9P1CTQ7</accession>
<dbReference type="InterPro" id="IPR001394">
    <property type="entry name" value="Peptidase_C19_UCH"/>
</dbReference>
<evidence type="ECO:0000256" key="8">
    <source>
        <dbReference type="SAM" id="Coils"/>
    </source>
</evidence>
<comment type="similarity">
    <text evidence="2">Belongs to the peptidase C19 family.</text>
</comment>
<keyword evidence="4" id="KW-0645">Protease</keyword>
<dbReference type="EMBL" id="CAMXCT010002166">
    <property type="protein sequence ID" value="CAI3996161.1"/>
    <property type="molecule type" value="Genomic_DNA"/>
</dbReference>
<dbReference type="GO" id="GO:0016579">
    <property type="term" value="P:protein deubiquitination"/>
    <property type="evidence" value="ECO:0007669"/>
    <property type="project" value="InterPro"/>
</dbReference>
<keyword evidence="10" id="KW-1133">Transmembrane helix</keyword>
<evidence type="ECO:0000256" key="5">
    <source>
        <dbReference type="ARBA" id="ARBA00022786"/>
    </source>
</evidence>
<evidence type="ECO:0000256" key="3">
    <source>
        <dbReference type="ARBA" id="ARBA00012759"/>
    </source>
</evidence>
<keyword evidence="10" id="KW-0472">Membrane</keyword>
<sequence length="1554" mass="167365">MHVPSKLTVCRRSHVVVVRKSLWPDLLGGTGLEEIGSKSWLDNILQGLNARQLKPPMQQVRMLAQDEATLRRLQKSESLKHQLDIICGAAYKAKLSWKKIDQIDPVSSTLSTAAPAAPPPLPEVQTWRLRARDWKVVKPAATDGDAVSGERHDAFRDVADGDPLSHLWSRKLGAYFVSAVEATRIVRSVPAHAPPVGVFTLVTLEATARSEVQPVETIVVFPDNSHHIYKVFLTHLGTDKLRTTAWTTVSLASVDSVEVLLEWWKDLSDGAVLAAFDKFVKLASSPVDSDKDSLANKGKSKGKGKTKHGKLPHRLSDTLVANLNSHVSHMLGDATGQKLAGAWTASGHNVRADIIRVSVRLPKADALTCLKSGTQHSAVLVRDIHTIPEAKDLCCVWISPGCPVLEGSAAHTRQSLQLYLASFAHPWSVVRTPFRWGIRIHKDHEREVKAIVQPHAVFVPADHFKYRIAHVPRSLDPAVLVATLTSDSFKPYLVSSFKGVVTIAAPCPPADIVFTIAELGCTLLLQHLPGPASGGPPLVPSRHVEGASPKRKSRRADSENASVGPDNGHGADTRGGAKGGVLSTNPFGPLDDAYQVAFPPLPNAGVARELASTEPEFELGTLPNLGNTCFAAVAVRCLAHIVKKSDLRSSVLQDVSLRRLLDDLSPAQWTRFIKHHHLEHGQQQDAALWLQKWLDSESVLCSHLSVTEHVALECVGCSEPKTAESSFSLWRVPAPSGGSTSLQKLLDDDQCCSANPEVEVSCSCCFAEHAEAVSKRLSLNDWLLIQTLRADVNDKKKHTAISLPDTVVVADASWDMHLAVCHLGESASSGHYVLLVRSGHDWLLYDDGTCRVASAQDILDMPSSWSFVLYRRRCEGSSPQSPAVVVVVVDIAALPASCADAVPSSNPPVAHPTVGPGRDDRPDMPSADKRADSVNDSSGPLHADLRSLLAVLSQRVDALEVEVQCLRGAGSLHEKLVSLACPGSGLSVPVRSTLGDACSPGGDRLGDTVASNPGCDADKLVVASCQGQTGMQAQSFPCGPPPPVVIEPVPSDALPKRKKPVEKQSSNLSSIPVGSFPRSTNPAIVAEILRLQTAGFAEVAWIFERLHADSILLPLAQQAQDVGGWKNLGEALTYNSREAQTQLQNDGIHSPSVRWLVFRMLQRGRYNRFASVLAAGHWDLLRQSLAVCDVPDWWSPPWCRPVHRPHAAQARGRRPLLPHEWHRAQSSKRSRPPVPVAPCVGGPVRSRSRSRFRDQTLPVPVAQPAVVGARKVSVAVPTSSVKNKKKRKAKGQADVKGGETESGSTPSLFRVAAMNVTSLFSRVAAVCALTFGLACVSETALTGTGQASVTMRLQQSGRCVVWGAPVHGPGVSSSRGVALIGGPGIRLSPLDLPDCLLDYRADGRIVAGKVSQQFGKADITCVACYGHTHDVQRREDMLSQIVGWVLSLPGHVLVAGDLNSSLQDSLALHQLVIGLLTLFMSLISLKMNALMMRMLYGPNSLNVNLRGSADLVEKLCAPPISVALLFLLLGFVIRSLFGSKVMLTFVDLNALVLA</sequence>
<keyword evidence="7" id="KW-0788">Thiol protease</keyword>
<evidence type="ECO:0000256" key="9">
    <source>
        <dbReference type="SAM" id="MobiDB-lite"/>
    </source>
</evidence>
<evidence type="ECO:0000256" key="1">
    <source>
        <dbReference type="ARBA" id="ARBA00000707"/>
    </source>
</evidence>
<dbReference type="GO" id="GO:0006508">
    <property type="term" value="P:proteolysis"/>
    <property type="evidence" value="ECO:0007669"/>
    <property type="project" value="UniProtKB-KW"/>
</dbReference>
<dbReference type="GO" id="GO:0004843">
    <property type="term" value="F:cysteine-type deubiquitinase activity"/>
    <property type="evidence" value="ECO:0007669"/>
    <property type="project" value="UniProtKB-EC"/>
</dbReference>
<evidence type="ECO:0000256" key="2">
    <source>
        <dbReference type="ARBA" id="ARBA00009085"/>
    </source>
</evidence>
<evidence type="ECO:0000313" key="14">
    <source>
        <dbReference type="Proteomes" id="UP001152797"/>
    </source>
</evidence>
<evidence type="ECO:0000256" key="6">
    <source>
        <dbReference type="ARBA" id="ARBA00022801"/>
    </source>
</evidence>
<dbReference type="SUPFAM" id="SSF56219">
    <property type="entry name" value="DNase I-like"/>
    <property type="match status" value="1"/>
</dbReference>
<dbReference type="Proteomes" id="UP001152797">
    <property type="component" value="Unassembled WGS sequence"/>
</dbReference>
<feature type="compositionally biased region" description="Basic residues" evidence="9">
    <location>
        <begin position="298"/>
        <end position="311"/>
    </location>
</feature>
<dbReference type="EMBL" id="CAMXCT030002166">
    <property type="protein sequence ID" value="CAL4783473.1"/>
    <property type="molecule type" value="Genomic_DNA"/>
</dbReference>
<feature type="transmembrane region" description="Helical" evidence="10">
    <location>
        <begin position="1466"/>
        <end position="1485"/>
    </location>
</feature>
<evidence type="ECO:0000256" key="7">
    <source>
        <dbReference type="ARBA" id="ARBA00022807"/>
    </source>
</evidence>
<dbReference type="EC" id="3.4.19.12" evidence="3"/>
<keyword evidence="5" id="KW-0833">Ubl conjugation pathway</keyword>
<dbReference type="InterPro" id="IPR028889">
    <property type="entry name" value="USP"/>
</dbReference>
<gene>
    <name evidence="12" type="ORF">C1SCF055_LOCUS22659</name>
</gene>
<feature type="compositionally biased region" description="Basic and acidic residues" evidence="9">
    <location>
        <begin position="917"/>
        <end position="933"/>
    </location>
</feature>
<dbReference type="GO" id="GO:0005634">
    <property type="term" value="C:nucleus"/>
    <property type="evidence" value="ECO:0007669"/>
    <property type="project" value="TreeGrafter"/>
</dbReference>
<feature type="region of interest" description="Disordered" evidence="9">
    <location>
        <begin position="1277"/>
        <end position="1304"/>
    </location>
</feature>
<dbReference type="CDD" id="cd02257">
    <property type="entry name" value="Peptidase_C19"/>
    <property type="match status" value="1"/>
</dbReference>
<evidence type="ECO:0000256" key="10">
    <source>
        <dbReference type="SAM" id="Phobius"/>
    </source>
</evidence>
<keyword evidence="10" id="KW-0812">Transmembrane</keyword>
<comment type="catalytic activity">
    <reaction evidence="1">
        <text>Thiol-dependent hydrolysis of ester, thioester, amide, peptide and isopeptide bonds formed by the C-terminal Gly of ubiquitin (a 76-residue protein attached to proteins as an intracellular targeting signal).</text>
        <dbReference type="EC" id="3.4.19.12"/>
    </reaction>
</comment>
<feature type="region of interest" description="Disordered" evidence="9">
    <location>
        <begin position="534"/>
        <end position="582"/>
    </location>
</feature>
<dbReference type="InterPro" id="IPR038765">
    <property type="entry name" value="Papain-like_cys_pep_sf"/>
</dbReference>
<dbReference type="EMBL" id="CAMXCT020002166">
    <property type="protein sequence ID" value="CAL1149536.1"/>
    <property type="molecule type" value="Genomic_DNA"/>
</dbReference>
<feature type="domain" description="USP" evidence="11">
    <location>
        <begin position="620"/>
        <end position="874"/>
    </location>
</feature>
<dbReference type="PANTHER" id="PTHR24006:SF888">
    <property type="entry name" value="UBIQUITIN CARBOXYL-TERMINAL HYDROLASE 30"/>
    <property type="match status" value="1"/>
</dbReference>
<dbReference type="PROSITE" id="PS50235">
    <property type="entry name" value="USP_3"/>
    <property type="match status" value="1"/>
</dbReference>
<feature type="region of interest" description="Disordered" evidence="9">
    <location>
        <begin position="902"/>
        <end position="939"/>
    </location>
</feature>
<evidence type="ECO:0000313" key="12">
    <source>
        <dbReference type="EMBL" id="CAI3996161.1"/>
    </source>
</evidence>
<reference evidence="12" key="1">
    <citation type="submission" date="2022-10" db="EMBL/GenBank/DDBJ databases">
        <authorList>
            <person name="Chen Y."/>
            <person name="Dougan E. K."/>
            <person name="Chan C."/>
            <person name="Rhodes N."/>
            <person name="Thang M."/>
        </authorList>
    </citation>
    <scope>NUCLEOTIDE SEQUENCE</scope>
</reference>
<feature type="region of interest" description="Disordered" evidence="9">
    <location>
        <begin position="286"/>
        <end position="311"/>
    </location>
</feature>
<dbReference type="PANTHER" id="PTHR24006">
    <property type="entry name" value="UBIQUITIN CARBOXYL-TERMINAL HYDROLASE"/>
    <property type="match status" value="1"/>
</dbReference>
<comment type="caution">
    <text evidence="12">The sequence shown here is derived from an EMBL/GenBank/DDBJ whole genome shotgun (WGS) entry which is preliminary data.</text>
</comment>
<dbReference type="GO" id="GO:0005829">
    <property type="term" value="C:cytosol"/>
    <property type="evidence" value="ECO:0007669"/>
    <property type="project" value="TreeGrafter"/>
</dbReference>
<keyword evidence="8" id="KW-0175">Coiled coil</keyword>
<evidence type="ECO:0000313" key="13">
    <source>
        <dbReference type="EMBL" id="CAL1149536.1"/>
    </source>
</evidence>
<feature type="coiled-coil region" evidence="8">
    <location>
        <begin position="942"/>
        <end position="969"/>
    </location>
</feature>
<feature type="transmembrane region" description="Helical" evidence="10">
    <location>
        <begin position="1515"/>
        <end position="1537"/>
    </location>
</feature>
<keyword evidence="6" id="KW-0378">Hydrolase</keyword>
<dbReference type="Pfam" id="PF00443">
    <property type="entry name" value="UCH"/>
    <property type="match status" value="1"/>
</dbReference>
<feature type="region of interest" description="Disordered" evidence="9">
    <location>
        <begin position="1224"/>
        <end position="1253"/>
    </location>
</feature>